<feature type="domain" description="Pre-rRNA-processing protein Ipi1 N-terminal" evidence="7">
    <location>
        <begin position="160"/>
        <end position="269"/>
    </location>
</feature>
<reference evidence="8" key="1">
    <citation type="journal article" date="2023" name="PhytoFront">
        <title>Draft Genome Resources of Seven Strains of Tilletia horrida, Causal Agent of Kernel Smut of Rice.</title>
        <authorList>
            <person name="Khanal S."/>
            <person name="Antony Babu S."/>
            <person name="Zhou X.G."/>
        </authorList>
    </citation>
    <scope>NUCLEOTIDE SEQUENCE</scope>
    <source>
        <strain evidence="8">TX3</strain>
    </source>
</reference>
<dbReference type="Gene3D" id="1.25.10.10">
    <property type="entry name" value="Leucine-rich Repeat Variant"/>
    <property type="match status" value="1"/>
</dbReference>
<accession>A0AAN6JMF6</accession>
<keyword evidence="5" id="KW-0690">Ribosome biogenesis</keyword>
<evidence type="ECO:0000256" key="1">
    <source>
        <dbReference type="ARBA" id="ARBA00002355"/>
    </source>
</evidence>
<feature type="compositionally biased region" description="Basic residues" evidence="6">
    <location>
        <begin position="629"/>
        <end position="641"/>
    </location>
</feature>
<comment type="subunit">
    <text evidence="5">Component of the RIX1 complex.</text>
</comment>
<keyword evidence="9" id="KW-1185">Reference proteome</keyword>
<dbReference type="PANTHER" id="PTHR16056:SF2">
    <property type="entry name" value="TESTIS-EXPRESSED PROTEIN 10"/>
    <property type="match status" value="1"/>
</dbReference>
<evidence type="ECO:0000313" key="8">
    <source>
        <dbReference type="EMBL" id="KAK0538684.1"/>
    </source>
</evidence>
<keyword evidence="4 5" id="KW-0539">Nucleus</keyword>
<dbReference type="GO" id="GO:0120330">
    <property type="term" value="C:rixosome complex"/>
    <property type="evidence" value="ECO:0007669"/>
    <property type="project" value="UniProtKB-UniRule"/>
</dbReference>
<dbReference type="GO" id="GO:0005634">
    <property type="term" value="C:nucleus"/>
    <property type="evidence" value="ECO:0007669"/>
    <property type="project" value="UniProtKB-SubCell"/>
</dbReference>
<evidence type="ECO:0000256" key="3">
    <source>
        <dbReference type="ARBA" id="ARBA00006427"/>
    </source>
</evidence>
<evidence type="ECO:0000256" key="2">
    <source>
        <dbReference type="ARBA" id="ARBA00004123"/>
    </source>
</evidence>
<comment type="subcellular location">
    <subcellularLocation>
        <location evidence="2 5">Nucleus</location>
    </subcellularLocation>
</comment>
<organism evidence="8 9">
    <name type="scientific">Tilletia horrida</name>
    <dbReference type="NCBI Taxonomy" id="155126"/>
    <lineage>
        <taxon>Eukaryota</taxon>
        <taxon>Fungi</taxon>
        <taxon>Dikarya</taxon>
        <taxon>Basidiomycota</taxon>
        <taxon>Ustilaginomycotina</taxon>
        <taxon>Exobasidiomycetes</taxon>
        <taxon>Tilletiales</taxon>
        <taxon>Tilletiaceae</taxon>
        <taxon>Tilletia</taxon>
    </lineage>
</organism>
<dbReference type="InterPro" id="IPR016024">
    <property type="entry name" value="ARM-type_fold"/>
</dbReference>
<dbReference type="Pfam" id="PF12333">
    <property type="entry name" value="Ipi1_N"/>
    <property type="match status" value="1"/>
</dbReference>
<comment type="caution">
    <text evidence="8">The sequence shown here is derived from an EMBL/GenBank/DDBJ whole genome shotgun (WGS) entry which is preliminary data.</text>
</comment>
<proteinExistence type="inferred from homology"/>
<evidence type="ECO:0000259" key="7">
    <source>
        <dbReference type="Pfam" id="PF12333"/>
    </source>
</evidence>
<evidence type="ECO:0000256" key="4">
    <source>
        <dbReference type="ARBA" id="ARBA00023242"/>
    </source>
</evidence>
<dbReference type="AlphaFoldDB" id="A0AAN6JMF6"/>
<evidence type="ECO:0000256" key="6">
    <source>
        <dbReference type="SAM" id="MobiDB-lite"/>
    </source>
</evidence>
<sequence>MPKSAKHKAQRAADFQKTKLKLGSGKGKAATAKTATDTSFKARTIALPQQSITADKSQAIVTRRNLTLDDLLGQSRHYNAATRKDALFGLREILSLHPFLLHKPGVLPAVLAASLRLIPDEDPTVRKAVHTFLSFLLPALHSQQHQEDGNEHARETSLAALSHYAPSLILYTVSALSHIFTEVRIDALRVLDLLLDHIPTAVAAGWDGLAPAFRLGSASGADGFASSSAGMGRRGAESTGQQVITCLLTILGIPDLGTFAQQQVEEGRANSGSSSALSGISTATANLPASARLLLFQIIGKFLSASDRTSGGRKEGITAEIAEQDIACPTWFMRSAFASTSDREAFEHFLSHPAGGGTGSAARGHDDMDTEEEQGLNGRVFAVSSAAYLREGDSLLDVGSSGPPAWSSINLQAALASAPDLLNAFSELDGELEEHGQGKRGVAVDHARQASASAAAPVPSRYSILASALAPVFLNSLLDSAPTLFSPDIVLNAAVPAASSGPDAVTGLNLHGLLLRAIIQATLKLWRSLAAALADSVAASSSGPQRRRKSKQMSHAQLSELSTFLAKLAPYFPFSEHIPGARTRSPQEAEQITEMELGYAELVALCMFCLRTAEGDDGEGADEKEGAKRDKKKLAASAKKGKRKASMREMLLHQLEDVGEYIVETLLGQRQQDASAAATVAVGKGTGGSAIAPPLPASTFTQLLPTIWLLLNLDEAATGRGASSDSDSSDDDEDGSNGGDCKGNAAGMRTRLVEALIAYFGKATRGKAVVFEFLARLSILHTYPSYSASFSPLEHPPMLAAFRTWFQSLPRALWDAATKKDARLADAILEYLRTVCAADDGEILSHEDIDALHSPLAVFFHLQHPTRGSMAGPYARLPDAAQARARALLFYLQPLDRKLSSAAGEAGAL</sequence>
<dbReference type="Proteomes" id="UP001176521">
    <property type="component" value="Unassembled WGS sequence"/>
</dbReference>
<dbReference type="PANTHER" id="PTHR16056">
    <property type="entry name" value="REGULATOR OF MICROTUBULE DYNAMICS PROTEIN"/>
    <property type="match status" value="1"/>
</dbReference>
<feature type="region of interest" description="Disordered" evidence="6">
    <location>
        <begin position="616"/>
        <end position="641"/>
    </location>
</feature>
<comment type="similarity">
    <text evidence="3 5">Belongs to the IPI1/TEX10 family.</text>
</comment>
<dbReference type="SUPFAM" id="SSF48371">
    <property type="entry name" value="ARM repeat"/>
    <property type="match status" value="1"/>
</dbReference>
<gene>
    <name evidence="8" type="primary">IPI1</name>
    <name evidence="8" type="ORF">OC842_001207</name>
</gene>
<name>A0AAN6JMF6_9BASI</name>
<dbReference type="InterPro" id="IPR011989">
    <property type="entry name" value="ARM-like"/>
</dbReference>
<protein>
    <recommendedName>
        <fullName evidence="5">Pre-rRNA-processing protein</fullName>
    </recommendedName>
</protein>
<evidence type="ECO:0000313" key="9">
    <source>
        <dbReference type="Proteomes" id="UP001176521"/>
    </source>
</evidence>
<comment type="function">
    <text evidence="1 5">Component of the RIX1 complex required for processing of ITS2 sequences from 35S pre-rRNA.</text>
</comment>
<feature type="region of interest" description="Disordered" evidence="6">
    <location>
        <begin position="720"/>
        <end position="743"/>
    </location>
</feature>
<dbReference type="GO" id="GO:0006364">
    <property type="term" value="P:rRNA processing"/>
    <property type="evidence" value="ECO:0007669"/>
    <property type="project" value="UniProtKB-UniRule"/>
</dbReference>
<keyword evidence="5" id="KW-0698">rRNA processing</keyword>
<evidence type="ECO:0000256" key="5">
    <source>
        <dbReference type="RuleBase" id="RU368021"/>
    </source>
</evidence>
<dbReference type="EMBL" id="JAPDMQ010000041">
    <property type="protein sequence ID" value="KAK0538684.1"/>
    <property type="molecule type" value="Genomic_DNA"/>
</dbReference>
<dbReference type="InterPro" id="IPR024679">
    <property type="entry name" value="Ipi1_N"/>
</dbReference>